<keyword evidence="2" id="KW-1185">Reference proteome</keyword>
<evidence type="ECO:0000313" key="2">
    <source>
        <dbReference type="Proteomes" id="UP001551695"/>
    </source>
</evidence>
<proteinExistence type="predicted"/>
<sequence length="48" mass="4722">MISVDGERITDVRRPEMGQAAAGPVAAALVEAARADVALITDAGSAAG</sequence>
<reference evidence="1 2" key="1">
    <citation type="submission" date="2024-06" db="EMBL/GenBank/DDBJ databases">
        <title>The Natural Products Discovery Center: Release of the First 8490 Sequenced Strains for Exploring Actinobacteria Biosynthetic Diversity.</title>
        <authorList>
            <person name="Kalkreuter E."/>
            <person name="Kautsar S.A."/>
            <person name="Yang D."/>
            <person name="Bader C.D."/>
            <person name="Teijaro C.N."/>
            <person name="Fluegel L."/>
            <person name="Davis C.M."/>
            <person name="Simpson J.R."/>
            <person name="Lauterbach L."/>
            <person name="Steele A.D."/>
            <person name="Gui C."/>
            <person name="Meng S."/>
            <person name="Li G."/>
            <person name="Viehrig K."/>
            <person name="Ye F."/>
            <person name="Su P."/>
            <person name="Kiefer A.F."/>
            <person name="Nichols A."/>
            <person name="Cepeda A.J."/>
            <person name="Yan W."/>
            <person name="Fan B."/>
            <person name="Jiang Y."/>
            <person name="Adhikari A."/>
            <person name="Zheng C.-J."/>
            <person name="Schuster L."/>
            <person name="Cowan T.M."/>
            <person name="Smanski M.J."/>
            <person name="Chevrette M.G."/>
            <person name="De Carvalho L.P.S."/>
            <person name="Shen B."/>
        </authorList>
    </citation>
    <scope>NUCLEOTIDE SEQUENCE [LARGE SCALE GENOMIC DNA]</scope>
    <source>
        <strain evidence="1 2">NPDC050403</strain>
    </source>
</reference>
<gene>
    <name evidence="1" type="ORF">AB0I48_27750</name>
</gene>
<protein>
    <submittedName>
        <fullName evidence="1">Uncharacterized protein</fullName>
    </submittedName>
</protein>
<comment type="caution">
    <text evidence="1">The sequence shown here is derived from an EMBL/GenBank/DDBJ whole genome shotgun (WGS) entry which is preliminary data.</text>
</comment>
<evidence type="ECO:0000313" key="1">
    <source>
        <dbReference type="EMBL" id="MEV0711366.1"/>
    </source>
</evidence>
<dbReference type="Proteomes" id="UP001551695">
    <property type="component" value="Unassembled WGS sequence"/>
</dbReference>
<accession>A0ABV3G110</accession>
<dbReference type="RefSeq" id="WP_355090964.1">
    <property type="nucleotide sequence ID" value="NZ_JBEXKW010000113.1"/>
</dbReference>
<dbReference type="EMBL" id="JBFAKC010000015">
    <property type="protein sequence ID" value="MEV0711366.1"/>
    <property type="molecule type" value="Genomic_DNA"/>
</dbReference>
<name>A0ABV3G110_9NOCA</name>
<organism evidence="1 2">
    <name type="scientific">Nocardia aurea</name>
    <dbReference type="NCBI Taxonomy" id="2144174"/>
    <lineage>
        <taxon>Bacteria</taxon>
        <taxon>Bacillati</taxon>
        <taxon>Actinomycetota</taxon>
        <taxon>Actinomycetes</taxon>
        <taxon>Mycobacteriales</taxon>
        <taxon>Nocardiaceae</taxon>
        <taxon>Nocardia</taxon>
    </lineage>
</organism>